<feature type="domain" description="Cadherin" evidence="11">
    <location>
        <begin position="102"/>
        <end position="198"/>
    </location>
</feature>
<name>A0A8J5JTI7_HOMAM</name>
<evidence type="ECO:0000256" key="10">
    <source>
        <dbReference type="SAM" id="Phobius"/>
    </source>
</evidence>
<protein>
    <submittedName>
        <fullName evidence="12">Protocadherin Fat 4-like 2</fullName>
    </submittedName>
</protein>
<keyword evidence="4 8" id="KW-0106">Calcium</keyword>
<dbReference type="PRINTS" id="PR00205">
    <property type="entry name" value="CADHERIN"/>
</dbReference>
<feature type="domain" description="Cadherin" evidence="11">
    <location>
        <begin position="307"/>
        <end position="406"/>
    </location>
</feature>
<comment type="subcellular location">
    <subcellularLocation>
        <location evidence="1">Membrane</location>
        <topology evidence="1">Single-pass membrane protein</topology>
    </subcellularLocation>
</comment>
<feature type="region of interest" description="Disordered" evidence="9">
    <location>
        <begin position="920"/>
        <end position="946"/>
    </location>
</feature>
<dbReference type="CDD" id="cd11304">
    <property type="entry name" value="Cadherin_repeat"/>
    <property type="match status" value="5"/>
</dbReference>
<dbReference type="FunFam" id="2.60.40.60:FF:000262">
    <property type="entry name" value="protocadherin-23 isoform X2"/>
    <property type="match status" value="1"/>
</dbReference>
<evidence type="ECO:0000256" key="9">
    <source>
        <dbReference type="SAM" id="MobiDB-lite"/>
    </source>
</evidence>
<feature type="compositionally biased region" description="Polar residues" evidence="9">
    <location>
        <begin position="934"/>
        <end position="946"/>
    </location>
</feature>
<evidence type="ECO:0000256" key="3">
    <source>
        <dbReference type="ARBA" id="ARBA00022737"/>
    </source>
</evidence>
<dbReference type="SUPFAM" id="SSF49313">
    <property type="entry name" value="Cadherin-like"/>
    <property type="match status" value="4"/>
</dbReference>
<dbReference type="EMBL" id="JAHLQT010026055">
    <property type="protein sequence ID" value="KAG7163981.1"/>
    <property type="molecule type" value="Genomic_DNA"/>
</dbReference>
<dbReference type="SMART" id="SM00112">
    <property type="entry name" value="CA"/>
    <property type="match status" value="4"/>
</dbReference>
<evidence type="ECO:0000256" key="4">
    <source>
        <dbReference type="ARBA" id="ARBA00022837"/>
    </source>
</evidence>
<evidence type="ECO:0000313" key="13">
    <source>
        <dbReference type="Proteomes" id="UP000747542"/>
    </source>
</evidence>
<accession>A0A8J5JTI7</accession>
<evidence type="ECO:0000256" key="6">
    <source>
        <dbReference type="ARBA" id="ARBA00023136"/>
    </source>
</evidence>
<dbReference type="Gene3D" id="2.60.40.60">
    <property type="entry name" value="Cadherins"/>
    <property type="match status" value="5"/>
</dbReference>
<reference evidence="12" key="1">
    <citation type="journal article" date="2021" name="Sci. Adv.">
        <title>The American lobster genome reveals insights on longevity, neural, and immune adaptations.</title>
        <authorList>
            <person name="Polinski J.M."/>
            <person name="Zimin A.V."/>
            <person name="Clark K.F."/>
            <person name="Kohn A.B."/>
            <person name="Sadowski N."/>
            <person name="Timp W."/>
            <person name="Ptitsyn A."/>
            <person name="Khanna P."/>
            <person name="Romanova D.Y."/>
            <person name="Williams P."/>
            <person name="Greenwood S.J."/>
            <person name="Moroz L.L."/>
            <person name="Walt D.R."/>
            <person name="Bodnar A.G."/>
        </authorList>
    </citation>
    <scope>NUCLEOTIDE SEQUENCE</scope>
    <source>
        <strain evidence="12">GMGI-L3</strain>
    </source>
</reference>
<dbReference type="InterPro" id="IPR002126">
    <property type="entry name" value="Cadherin-like_dom"/>
</dbReference>
<dbReference type="PANTHER" id="PTHR24028">
    <property type="entry name" value="CADHERIN-87A"/>
    <property type="match status" value="1"/>
</dbReference>
<evidence type="ECO:0000313" key="12">
    <source>
        <dbReference type="EMBL" id="KAG7163981.1"/>
    </source>
</evidence>
<dbReference type="InterPro" id="IPR020894">
    <property type="entry name" value="Cadherin_CS"/>
</dbReference>
<feature type="transmembrane region" description="Helical" evidence="10">
    <location>
        <begin position="621"/>
        <end position="645"/>
    </location>
</feature>
<keyword evidence="5 10" id="KW-1133">Transmembrane helix</keyword>
<feature type="compositionally biased region" description="Low complexity" evidence="9">
    <location>
        <begin position="824"/>
        <end position="857"/>
    </location>
</feature>
<keyword evidence="7" id="KW-0325">Glycoprotein</keyword>
<comment type="caution">
    <text evidence="12">The sequence shown here is derived from an EMBL/GenBank/DDBJ whole genome shotgun (WGS) entry which is preliminary data.</text>
</comment>
<dbReference type="GO" id="GO:0005886">
    <property type="term" value="C:plasma membrane"/>
    <property type="evidence" value="ECO:0007669"/>
    <property type="project" value="InterPro"/>
</dbReference>
<feature type="compositionally biased region" description="Pro residues" evidence="9">
    <location>
        <begin position="867"/>
        <end position="876"/>
    </location>
</feature>
<keyword evidence="2 10" id="KW-0812">Transmembrane</keyword>
<feature type="domain" description="Cadherin" evidence="11">
    <location>
        <begin position="199"/>
        <end position="306"/>
    </location>
</feature>
<proteinExistence type="predicted"/>
<dbReference type="AlphaFoldDB" id="A0A8J5JTI7"/>
<dbReference type="PANTHER" id="PTHR24028:SF339">
    <property type="entry name" value="CADHERIN DOMAIN-CONTAINING PROTEIN"/>
    <property type="match status" value="1"/>
</dbReference>
<evidence type="ECO:0000256" key="1">
    <source>
        <dbReference type="ARBA" id="ARBA00004167"/>
    </source>
</evidence>
<organism evidence="12 13">
    <name type="scientific">Homarus americanus</name>
    <name type="common">American lobster</name>
    <dbReference type="NCBI Taxonomy" id="6706"/>
    <lineage>
        <taxon>Eukaryota</taxon>
        <taxon>Metazoa</taxon>
        <taxon>Ecdysozoa</taxon>
        <taxon>Arthropoda</taxon>
        <taxon>Crustacea</taxon>
        <taxon>Multicrustacea</taxon>
        <taxon>Malacostraca</taxon>
        <taxon>Eumalacostraca</taxon>
        <taxon>Eucarida</taxon>
        <taxon>Decapoda</taxon>
        <taxon>Pleocyemata</taxon>
        <taxon>Astacidea</taxon>
        <taxon>Nephropoidea</taxon>
        <taxon>Nephropidae</taxon>
        <taxon>Homarus</taxon>
    </lineage>
</organism>
<keyword evidence="3" id="KW-0677">Repeat</keyword>
<feature type="region of interest" description="Disordered" evidence="9">
    <location>
        <begin position="687"/>
        <end position="904"/>
    </location>
</feature>
<dbReference type="GO" id="GO:0005509">
    <property type="term" value="F:calcium ion binding"/>
    <property type="evidence" value="ECO:0007669"/>
    <property type="project" value="UniProtKB-UniRule"/>
</dbReference>
<evidence type="ECO:0000259" key="11">
    <source>
        <dbReference type="PROSITE" id="PS50268"/>
    </source>
</evidence>
<evidence type="ECO:0000256" key="8">
    <source>
        <dbReference type="PROSITE-ProRule" id="PRU00043"/>
    </source>
</evidence>
<dbReference type="PROSITE" id="PS50268">
    <property type="entry name" value="CADHERIN_2"/>
    <property type="match status" value="4"/>
</dbReference>
<feature type="compositionally biased region" description="Low complexity" evidence="9">
    <location>
        <begin position="713"/>
        <end position="725"/>
    </location>
</feature>
<dbReference type="Pfam" id="PF00028">
    <property type="entry name" value="Cadherin"/>
    <property type="match status" value="1"/>
</dbReference>
<dbReference type="InterPro" id="IPR015919">
    <property type="entry name" value="Cadherin-like_sf"/>
</dbReference>
<dbReference type="PROSITE" id="PS00232">
    <property type="entry name" value="CADHERIN_1"/>
    <property type="match status" value="1"/>
</dbReference>
<dbReference type="Proteomes" id="UP000747542">
    <property type="component" value="Unassembled WGS sequence"/>
</dbReference>
<evidence type="ECO:0000256" key="2">
    <source>
        <dbReference type="ARBA" id="ARBA00022692"/>
    </source>
</evidence>
<sequence length="950" mass="102710">MVGIKRWTLINPRALARTIFHASLDINTRTSHYVNSLSKLTFTVAEWGQREVPPLTCWSCILRKHLLAATPTTLSPPWRGREVCQDSRCFLSQGGSVENFFIRESLGVGSVIGTLRLEGDASASGDIYLRLKEKNSPVQISSNSKNLTLTRKLDKEGKEGEAHVVVNVICDRRGTTDPSITIPVNIRVTDDNDNAPIFINSPYYVNVSEVTVVGTVIVGDILAKDEDQQGPFSTVQYSIKPGPYSDMFTFESPLSGSLVLRKPLDFESLPIFNVTIIAQDQAAVPQSSSTILTVQVQDADDQNPAFIRDHYMAVLPDNSVKGTIVELQPETVKAVDRDKGIMASVFYSFRKEEEEALWFTIDPKSGVVSLAEDLPDDQLNQPTTLVVRATQVDNPDRYALTTVTLSRRGYYSTQLQFIQRDYVATVLENLPRHSLIAPTMINKNIDKNIKFSLERDGDGVFRISPSGQILLDYDLDFETKQEYNLKVYVNDGEFNDTATLKVQVLNINDWDPRFRFPQYEFFVTSTTLRPGDAVGNVEVADGDRGDQITLTVLGQDAKMFAISSDGELRIRDLTSLNSTVAHIVVLARDSGIPPRTASAPISVTFPEGLVRSSPLGATSSFLLMVIFGALLGIFVLIIICLAIYIHKNKKCRDDNDAALPTKMSQIVTNNIPHTKLDPLSPLNHQGNGRQMAPLGSPISPNGLVGIEMPSSENNNTHTTNNNYNNGSVQASTIRSGALGGSAQGSRRYLKNPLANGSFPVTSTTNPPTPPAPPPPSGNLGVHGDGLSLNGTVRSSTTASTVSLSGTPEPPGHNIRSLVGNGLPRSALSHGARAGSGRSIGATSRGSSPGGSARAVGGLPVKNRVSPAPTPPAPANTPYPDTSSSPGSPHSGSSGPLSTRVAWPHGSIPKRVKKLSWEDELSNKTELDPEVSVTPMPQSLATDTPNLTVYF</sequence>
<feature type="compositionally biased region" description="Pro residues" evidence="9">
    <location>
        <begin position="766"/>
        <end position="776"/>
    </location>
</feature>
<feature type="domain" description="Cadherin" evidence="11">
    <location>
        <begin position="418"/>
        <end position="514"/>
    </location>
</feature>
<gene>
    <name evidence="12" type="primary">Fat4-L2</name>
    <name evidence="12" type="ORF">Hamer_G014439</name>
</gene>
<evidence type="ECO:0000256" key="5">
    <source>
        <dbReference type="ARBA" id="ARBA00022989"/>
    </source>
</evidence>
<dbReference type="GO" id="GO:0007156">
    <property type="term" value="P:homophilic cell adhesion via plasma membrane adhesion molecules"/>
    <property type="evidence" value="ECO:0007669"/>
    <property type="project" value="InterPro"/>
</dbReference>
<dbReference type="InterPro" id="IPR050174">
    <property type="entry name" value="Protocadherin/Cadherin-CA"/>
</dbReference>
<feature type="compositionally biased region" description="Low complexity" evidence="9">
    <location>
        <begin position="877"/>
        <end position="897"/>
    </location>
</feature>
<feature type="compositionally biased region" description="Low complexity" evidence="9">
    <location>
        <begin position="790"/>
        <end position="806"/>
    </location>
</feature>
<keyword evidence="13" id="KW-1185">Reference proteome</keyword>
<evidence type="ECO:0000256" key="7">
    <source>
        <dbReference type="ARBA" id="ARBA00023180"/>
    </source>
</evidence>
<keyword evidence="6 10" id="KW-0472">Membrane</keyword>